<dbReference type="InterPro" id="IPR002582">
    <property type="entry name" value="ACPS"/>
</dbReference>
<comment type="catalytic activity">
    <reaction evidence="8">
        <text>apo-[ACP] + CoA = holo-[ACP] + adenosine 3',5'-bisphosphate + H(+)</text>
        <dbReference type="Rhea" id="RHEA:12068"/>
        <dbReference type="Rhea" id="RHEA-COMP:9685"/>
        <dbReference type="Rhea" id="RHEA-COMP:9690"/>
        <dbReference type="ChEBI" id="CHEBI:15378"/>
        <dbReference type="ChEBI" id="CHEBI:29999"/>
        <dbReference type="ChEBI" id="CHEBI:57287"/>
        <dbReference type="ChEBI" id="CHEBI:58343"/>
        <dbReference type="ChEBI" id="CHEBI:64479"/>
        <dbReference type="EC" id="2.7.8.7"/>
    </reaction>
</comment>
<evidence type="ECO:0000256" key="3">
    <source>
        <dbReference type="ARBA" id="ARBA00022723"/>
    </source>
</evidence>
<organism evidence="10 11">
    <name type="scientific">Candidatus Methylacidithermus pantelleriae</name>
    <dbReference type="NCBI Taxonomy" id="2744239"/>
    <lineage>
        <taxon>Bacteria</taxon>
        <taxon>Pseudomonadati</taxon>
        <taxon>Verrucomicrobiota</taxon>
        <taxon>Methylacidiphilae</taxon>
        <taxon>Methylacidiphilales</taxon>
        <taxon>Methylacidiphilaceae</taxon>
        <taxon>Candidatus Methylacidithermus</taxon>
    </lineage>
</organism>
<evidence type="ECO:0000313" key="10">
    <source>
        <dbReference type="EMBL" id="CAF0700611.1"/>
    </source>
</evidence>
<comment type="subcellular location">
    <subcellularLocation>
        <location evidence="8">Cytoplasm</location>
    </subcellularLocation>
</comment>
<evidence type="ECO:0000256" key="4">
    <source>
        <dbReference type="ARBA" id="ARBA00022832"/>
    </source>
</evidence>
<accession>A0A8J2BLW2</accession>
<keyword evidence="5 8" id="KW-0460">Magnesium</keyword>
<evidence type="ECO:0000256" key="8">
    <source>
        <dbReference type="HAMAP-Rule" id="MF_00101"/>
    </source>
</evidence>
<dbReference type="AlphaFoldDB" id="A0A8J2BLW2"/>
<reference evidence="10" key="1">
    <citation type="submission" date="2021-02" db="EMBL/GenBank/DDBJ databases">
        <authorList>
            <person name="Cremers G."/>
            <person name="Picone N."/>
        </authorList>
    </citation>
    <scope>NUCLEOTIDE SEQUENCE</scope>
    <source>
        <strain evidence="10">PQ17</strain>
    </source>
</reference>
<name>A0A8J2BLW2_9BACT</name>
<dbReference type="RefSeq" id="WP_174583447.1">
    <property type="nucleotide sequence ID" value="NZ_CAJNOB010000033.1"/>
</dbReference>
<sequence>MKILGLGIDLVDNGRIDRAWRRFGEDFLRRVFLPSEREYCFRFPDPLPHLAARFAAKEAAGKALGVGVWCWKELEIIPDQGGRPVLRFHGKSSQLAEAKGVTLALVSLTHERHASAACVLLIGKDKAEA</sequence>
<gene>
    <name evidence="8 10" type="primary">acpS</name>
    <name evidence="10" type="ORF">MPNT_390004</name>
</gene>
<feature type="binding site" evidence="8">
    <location>
        <position position="9"/>
    </location>
    <ligand>
        <name>Mg(2+)</name>
        <dbReference type="ChEBI" id="CHEBI:18420"/>
    </ligand>
</feature>
<dbReference type="InterPro" id="IPR008278">
    <property type="entry name" value="4-PPantetheinyl_Trfase_dom"/>
</dbReference>
<dbReference type="SUPFAM" id="SSF56214">
    <property type="entry name" value="4'-phosphopantetheinyl transferase"/>
    <property type="match status" value="1"/>
</dbReference>
<feature type="domain" description="4'-phosphopantetheinyl transferase" evidence="9">
    <location>
        <begin position="5"/>
        <end position="97"/>
    </location>
</feature>
<keyword evidence="1 8" id="KW-0444">Lipid biosynthesis</keyword>
<keyword evidence="2 8" id="KW-0808">Transferase</keyword>
<dbReference type="NCBIfam" id="TIGR00516">
    <property type="entry name" value="acpS"/>
    <property type="match status" value="1"/>
</dbReference>
<keyword evidence="8" id="KW-0963">Cytoplasm</keyword>
<dbReference type="GO" id="GO:0006633">
    <property type="term" value="P:fatty acid biosynthetic process"/>
    <property type="evidence" value="ECO:0007669"/>
    <property type="project" value="UniProtKB-UniRule"/>
</dbReference>
<comment type="cofactor">
    <cofactor evidence="8">
        <name>Mg(2+)</name>
        <dbReference type="ChEBI" id="CHEBI:18420"/>
    </cofactor>
</comment>
<keyword evidence="7 8" id="KW-0275">Fatty acid biosynthesis</keyword>
<keyword evidence="11" id="KW-1185">Reference proteome</keyword>
<evidence type="ECO:0000256" key="1">
    <source>
        <dbReference type="ARBA" id="ARBA00022516"/>
    </source>
</evidence>
<evidence type="ECO:0000313" key="11">
    <source>
        <dbReference type="Proteomes" id="UP000663859"/>
    </source>
</evidence>
<dbReference type="Pfam" id="PF01648">
    <property type="entry name" value="ACPS"/>
    <property type="match status" value="1"/>
</dbReference>
<dbReference type="Gene3D" id="3.90.470.20">
    <property type="entry name" value="4'-phosphopantetheinyl transferase domain"/>
    <property type="match status" value="1"/>
</dbReference>
<comment type="caution">
    <text evidence="10">The sequence shown here is derived from an EMBL/GenBank/DDBJ whole genome shotgun (WGS) entry which is preliminary data.</text>
</comment>
<comment type="similarity">
    <text evidence="8">Belongs to the P-Pant transferase superfamily. AcpS family.</text>
</comment>
<dbReference type="GO" id="GO:0000287">
    <property type="term" value="F:magnesium ion binding"/>
    <property type="evidence" value="ECO:0007669"/>
    <property type="project" value="UniProtKB-UniRule"/>
</dbReference>
<comment type="function">
    <text evidence="8">Transfers the 4'-phosphopantetheine moiety from coenzyme A to a Ser of acyl-carrier-protein.</text>
</comment>
<feature type="binding site" evidence="8">
    <location>
        <position position="58"/>
    </location>
    <ligand>
        <name>Mg(2+)</name>
        <dbReference type="ChEBI" id="CHEBI:18420"/>
    </ligand>
</feature>
<evidence type="ECO:0000256" key="2">
    <source>
        <dbReference type="ARBA" id="ARBA00022679"/>
    </source>
</evidence>
<proteinExistence type="inferred from homology"/>
<dbReference type="GO" id="GO:0005737">
    <property type="term" value="C:cytoplasm"/>
    <property type="evidence" value="ECO:0007669"/>
    <property type="project" value="UniProtKB-SubCell"/>
</dbReference>
<dbReference type="GO" id="GO:0008897">
    <property type="term" value="F:holo-[acyl-carrier-protein] synthase activity"/>
    <property type="evidence" value="ECO:0007669"/>
    <property type="project" value="UniProtKB-UniRule"/>
</dbReference>
<dbReference type="InterPro" id="IPR037143">
    <property type="entry name" value="4-PPantetheinyl_Trfase_dom_sf"/>
</dbReference>
<keyword evidence="4 8" id="KW-0276">Fatty acid metabolism</keyword>
<dbReference type="HAMAP" id="MF_00101">
    <property type="entry name" value="AcpS"/>
    <property type="match status" value="1"/>
</dbReference>
<evidence type="ECO:0000256" key="7">
    <source>
        <dbReference type="ARBA" id="ARBA00023160"/>
    </source>
</evidence>
<dbReference type="EC" id="2.7.8.7" evidence="8"/>
<dbReference type="NCBIfam" id="TIGR00556">
    <property type="entry name" value="pantethn_trn"/>
    <property type="match status" value="1"/>
</dbReference>
<protein>
    <recommendedName>
        <fullName evidence="8">Holo-[acyl-carrier-protein] synthase</fullName>
        <shortName evidence="8">Holo-ACP synthase</shortName>
        <ecNumber evidence="8">2.7.8.7</ecNumber>
    </recommendedName>
    <alternativeName>
        <fullName evidence="8">4'-phosphopantetheinyl transferase AcpS</fullName>
    </alternativeName>
</protein>
<evidence type="ECO:0000256" key="6">
    <source>
        <dbReference type="ARBA" id="ARBA00023098"/>
    </source>
</evidence>
<keyword evidence="6 8" id="KW-0443">Lipid metabolism</keyword>
<dbReference type="Proteomes" id="UP000663859">
    <property type="component" value="Unassembled WGS sequence"/>
</dbReference>
<evidence type="ECO:0000259" key="9">
    <source>
        <dbReference type="Pfam" id="PF01648"/>
    </source>
</evidence>
<dbReference type="InterPro" id="IPR004568">
    <property type="entry name" value="Ppantetheine-prot_Trfase_dom"/>
</dbReference>
<evidence type="ECO:0000256" key="5">
    <source>
        <dbReference type="ARBA" id="ARBA00022842"/>
    </source>
</evidence>
<dbReference type="EMBL" id="CAJNOB010000033">
    <property type="protein sequence ID" value="CAF0700611.1"/>
    <property type="molecule type" value="Genomic_DNA"/>
</dbReference>
<keyword evidence="3 8" id="KW-0479">Metal-binding</keyword>